<protein>
    <submittedName>
        <fullName evidence="2">Uncharacterized protein</fullName>
    </submittedName>
</protein>
<dbReference type="AlphaFoldDB" id="Q0FRV7"/>
<evidence type="ECO:0000313" key="3">
    <source>
        <dbReference type="Proteomes" id="UP000006230"/>
    </source>
</evidence>
<keyword evidence="1" id="KW-0472">Membrane</keyword>
<gene>
    <name evidence="2" type="ORF">R2601_17749</name>
</gene>
<dbReference type="EMBL" id="AATQ01000010">
    <property type="protein sequence ID" value="EAU47002.1"/>
    <property type="molecule type" value="Genomic_DNA"/>
</dbReference>
<keyword evidence="3" id="KW-1185">Reference proteome</keyword>
<reference evidence="2 3" key="1">
    <citation type="journal article" date="2010" name="J. Bacteriol.">
        <title>Genome sequences of Pelagibaca bermudensis HTCC2601T and Maritimibacter alkaliphilus HTCC2654T, the type strains of two marine Roseobacter genera.</title>
        <authorList>
            <person name="Thrash J.C."/>
            <person name="Cho J.C."/>
            <person name="Ferriera S."/>
            <person name="Johnson J."/>
            <person name="Vergin K.L."/>
            <person name="Giovannoni S.J."/>
        </authorList>
    </citation>
    <scope>NUCLEOTIDE SEQUENCE [LARGE SCALE GENOMIC DNA]</scope>
    <source>
        <strain evidence="3">DSM 26914 / JCM 13377 / KCTC 12554 / HTCC2601</strain>
    </source>
</reference>
<name>Q0FRV7_SALBH</name>
<feature type="transmembrane region" description="Helical" evidence="1">
    <location>
        <begin position="12"/>
        <end position="31"/>
    </location>
</feature>
<dbReference type="HOGENOM" id="CLU_126609_0_0_5"/>
<evidence type="ECO:0000313" key="2">
    <source>
        <dbReference type="EMBL" id="EAU47002.1"/>
    </source>
</evidence>
<dbReference type="STRING" id="314265.R2601_17749"/>
<feature type="transmembrane region" description="Helical" evidence="1">
    <location>
        <begin position="37"/>
        <end position="57"/>
    </location>
</feature>
<dbReference type="RefSeq" id="WP_007797380.1">
    <property type="nucleotide sequence ID" value="NZ_DS022276.1"/>
</dbReference>
<keyword evidence="1" id="KW-0812">Transmembrane</keyword>
<dbReference type="OrthoDB" id="7851333at2"/>
<comment type="caution">
    <text evidence="2">The sequence shown here is derived from an EMBL/GenBank/DDBJ whole genome shotgun (WGS) entry which is preliminary data.</text>
</comment>
<organism evidence="2 3">
    <name type="scientific">Salipiger bermudensis (strain DSM 26914 / JCM 13377 / KCTC 12554 / HTCC2601)</name>
    <name type="common">Pelagibaca bermudensis</name>
    <dbReference type="NCBI Taxonomy" id="314265"/>
    <lineage>
        <taxon>Bacteria</taxon>
        <taxon>Pseudomonadati</taxon>
        <taxon>Pseudomonadota</taxon>
        <taxon>Alphaproteobacteria</taxon>
        <taxon>Rhodobacterales</taxon>
        <taxon>Roseobacteraceae</taxon>
        <taxon>Salipiger</taxon>
    </lineage>
</organism>
<dbReference type="Proteomes" id="UP000006230">
    <property type="component" value="Unassembled WGS sequence"/>
</dbReference>
<accession>Q0FRV7</accession>
<proteinExistence type="predicted"/>
<dbReference type="GeneID" id="92504720"/>
<keyword evidence="1" id="KW-1133">Transmembrane helix</keyword>
<evidence type="ECO:0000256" key="1">
    <source>
        <dbReference type="SAM" id="Phobius"/>
    </source>
</evidence>
<dbReference type="eggNOG" id="ENOG5032SC7">
    <property type="taxonomic scope" value="Bacteria"/>
</dbReference>
<sequence length="174" mass="18644">MIRPEAKAALSQWREALVGLGVLALGVYWGFFTGGGLLHWIGYAVALAGVLLIVAGIQRGRFRIGSGGPGIVQVLEGRITYFGPLSGGVADLDALSALSLDPTGKPPHWMLHQPGQEPLAIPLNAEGADALFDAFATLPGLQTERMLAEMRRDGTRPVEIWRKASCKSTHLRLH</sequence>